<name>A0A3E3JZY6_9FIRM</name>
<keyword evidence="8 9" id="KW-0413">Isomerase</keyword>
<proteinExistence type="inferred from homology"/>
<dbReference type="EMBL" id="QVLX01000007">
    <property type="protein sequence ID" value="RGE85754.1"/>
    <property type="molecule type" value="Genomic_DNA"/>
</dbReference>
<evidence type="ECO:0000256" key="4">
    <source>
        <dbReference type="ARBA" id="ARBA00022272"/>
    </source>
</evidence>
<dbReference type="InterPro" id="IPR011060">
    <property type="entry name" value="RibuloseP-bd_barrel"/>
</dbReference>
<dbReference type="Pfam" id="PF00697">
    <property type="entry name" value="PRAI"/>
    <property type="match status" value="1"/>
</dbReference>
<evidence type="ECO:0000259" key="10">
    <source>
        <dbReference type="Pfam" id="PF00697"/>
    </source>
</evidence>
<comment type="catalytic activity">
    <reaction evidence="1 9">
        <text>N-(5-phospho-beta-D-ribosyl)anthranilate = 1-(2-carboxyphenylamino)-1-deoxy-D-ribulose 5-phosphate</text>
        <dbReference type="Rhea" id="RHEA:21540"/>
        <dbReference type="ChEBI" id="CHEBI:18277"/>
        <dbReference type="ChEBI" id="CHEBI:58613"/>
        <dbReference type="EC" id="5.3.1.24"/>
    </reaction>
</comment>
<evidence type="ECO:0000256" key="9">
    <source>
        <dbReference type="HAMAP-Rule" id="MF_00135"/>
    </source>
</evidence>
<evidence type="ECO:0000313" key="11">
    <source>
        <dbReference type="EMBL" id="RGE85754.1"/>
    </source>
</evidence>
<evidence type="ECO:0000256" key="6">
    <source>
        <dbReference type="ARBA" id="ARBA00022822"/>
    </source>
</evidence>
<evidence type="ECO:0000256" key="8">
    <source>
        <dbReference type="ARBA" id="ARBA00023235"/>
    </source>
</evidence>
<keyword evidence="6 9" id="KW-0822">Tryptophan biosynthesis</keyword>
<dbReference type="OrthoDB" id="9786954at2"/>
<dbReference type="PANTHER" id="PTHR42894:SF1">
    <property type="entry name" value="N-(5'-PHOSPHORIBOSYL)ANTHRANILATE ISOMERASE"/>
    <property type="match status" value="1"/>
</dbReference>
<gene>
    <name evidence="9" type="primary">trpF</name>
    <name evidence="11" type="ORF">DW016_12265</name>
</gene>
<evidence type="ECO:0000256" key="2">
    <source>
        <dbReference type="ARBA" id="ARBA00004664"/>
    </source>
</evidence>
<evidence type="ECO:0000256" key="1">
    <source>
        <dbReference type="ARBA" id="ARBA00001164"/>
    </source>
</evidence>
<reference evidence="11 12" key="1">
    <citation type="submission" date="2018-08" db="EMBL/GenBank/DDBJ databases">
        <title>A genome reference for cultivated species of the human gut microbiota.</title>
        <authorList>
            <person name="Zou Y."/>
            <person name="Xue W."/>
            <person name="Luo G."/>
        </authorList>
    </citation>
    <scope>NUCLEOTIDE SEQUENCE [LARGE SCALE GENOMIC DNA]</scope>
    <source>
        <strain evidence="11 12">AF37-2AT</strain>
    </source>
</reference>
<comment type="similarity">
    <text evidence="9">Belongs to the TrpF family.</text>
</comment>
<accession>A0A3E3JZY6</accession>
<dbReference type="GO" id="GO:0004640">
    <property type="term" value="F:phosphoribosylanthranilate isomerase activity"/>
    <property type="evidence" value="ECO:0007669"/>
    <property type="project" value="UniProtKB-UniRule"/>
</dbReference>
<evidence type="ECO:0000313" key="12">
    <source>
        <dbReference type="Proteomes" id="UP000261080"/>
    </source>
</evidence>
<dbReference type="EC" id="5.3.1.24" evidence="3 9"/>
<evidence type="ECO:0000256" key="3">
    <source>
        <dbReference type="ARBA" id="ARBA00012572"/>
    </source>
</evidence>
<dbReference type="SUPFAM" id="SSF51366">
    <property type="entry name" value="Ribulose-phoshate binding barrel"/>
    <property type="match status" value="1"/>
</dbReference>
<keyword evidence="12" id="KW-1185">Reference proteome</keyword>
<dbReference type="GO" id="GO:0000162">
    <property type="term" value="P:L-tryptophan biosynthetic process"/>
    <property type="evidence" value="ECO:0007669"/>
    <property type="project" value="UniProtKB-UniRule"/>
</dbReference>
<dbReference type="PANTHER" id="PTHR42894">
    <property type="entry name" value="N-(5'-PHOSPHORIBOSYL)ANTHRANILATE ISOMERASE"/>
    <property type="match status" value="1"/>
</dbReference>
<dbReference type="Proteomes" id="UP000261080">
    <property type="component" value="Unassembled WGS sequence"/>
</dbReference>
<dbReference type="AlphaFoldDB" id="A0A3E3JZY6"/>
<dbReference type="InterPro" id="IPR044643">
    <property type="entry name" value="TrpF_fam"/>
</dbReference>
<comment type="caution">
    <text evidence="11">The sequence shown here is derived from an EMBL/GenBank/DDBJ whole genome shotgun (WGS) entry which is preliminary data.</text>
</comment>
<dbReference type="InterPro" id="IPR001240">
    <property type="entry name" value="PRAI_dom"/>
</dbReference>
<organism evidence="11 12">
    <name type="scientific">Sellimonas intestinalis</name>
    <dbReference type="NCBI Taxonomy" id="1653434"/>
    <lineage>
        <taxon>Bacteria</taxon>
        <taxon>Bacillati</taxon>
        <taxon>Bacillota</taxon>
        <taxon>Clostridia</taxon>
        <taxon>Lachnospirales</taxon>
        <taxon>Lachnospiraceae</taxon>
        <taxon>Sellimonas</taxon>
    </lineage>
</organism>
<keyword evidence="5 9" id="KW-0028">Amino-acid biosynthesis</keyword>
<protein>
    <recommendedName>
        <fullName evidence="4 9">N-(5'-phosphoribosyl)anthranilate isomerase</fullName>
        <shortName evidence="9">PRAI</shortName>
        <ecNumber evidence="3 9">5.3.1.24</ecNumber>
    </recommendedName>
</protein>
<dbReference type="Gene3D" id="3.20.20.70">
    <property type="entry name" value="Aldolase class I"/>
    <property type="match status" value="1"/>
</dbReference>
<evidence type="ECO:0000256" key="5">
    <source>
        <dbReference type="ARBA" id="ARBA00022605"/>
    </source>
</evidence>
<dbReference type="InterPro" id="IPR013785">
    <property type="entry name" value="Aldolase_TIM"/>
</dbReference>
<dbReference type="HAMAP" id="MF_00135">
    <property type="entry name" value="PRAI"/>
    <property type="match status" value="1"/>
</dbReference>
<keyword evidence="7 9" id="KW-0057">Aromatic amino acid biosynthesis</keyword>
<sequence length="204" mass="22672">MKTKIKICGLKRIEDVISVNVAEPDYCGFIFNVSGSRRSIGAEQLNILVDMLNPEIVPIGVFVNEKTDVILRIVRESGIRMVQLHGQENGEIIHTIQSKAQVPVIKAVSVRSKEDVRSAVLSPADYLLFDCGEGGTGQTFDWNLLEDIPRPYFMAGGIGTHNMEEVLRRFSPFALDVNSSVETDRQKDGKKILAAVRMLRTLAE</sequence>
<dbReference type="UniPathway" id="UPA00035">
    <property type="reaction ID" value="UER00042"/>
</dbReference>
<dbReference type="CDD" id="cd00405">
    <property type="entry name" value="PRAI"/>
    <property type="match status" value="1"/>
</dbReference>
<comment type="pathway">
    <text evidence="2 9">Amino-acid biosynthesis; L-tryptophan biosynthesis; L-tryptophan from chorismate: step 3/5.</text>
</comment>
<evidence type="ECO:0000256" key="7">
    <source>
        <dbReference type="ARBA" id="ARBA00023141"/>
    </source>
</evidence>
<feature type="domain" description="N-(5'phosphoribosyl) anthranilate isomerase (PRAI)" evidence="10">
    <location>
        <begin position="5"/>
        <end position="196"/>
    </location>
</feature>
<dbReference type="RefSeq" id="WP_117493697.1">
    <property type="nucleotide sequence ID" value="NZ_CAUAFM010000008.1"/>
</dbReference>